<organism evidence="1 2">
    <name type="scientific">Aspergillus sclerotioniger CBS 115572</name>
    <dbReference type="NCBI Taxonomy" id="1450535"/>
    <lineage>
        <taxon>Eukaryota</taxon>
        <taxon>Fungi</taxon>
        <taxon>Dikarya</taxon>
        <taxon>Ascomycota</taxon>
        <taxon>Pezizomycotina</taxon>
        <taxon>Eurotiomycetes</taxon>
        <taxon>Eurotiomycetidae</taxon>
        <taxon>Eurotiales</taxon>
        <taxon>Aspergillaceae</taxon>
        <taxon>Aspergillus</taxon>
        <taxon>Aspergillus subgen. Circumdati</taxon>
    </lineage>
</organism>
<sequence>MLEFKKSAGRTGWMDALLTLSLLFCCILFLFLFLLLIPGRFGDLIFSRGNAPAHFIREVMTHRTSRLVCAAQWKHGEAWPRHALVVPVNCEDFLAMHPSQSLPSLDALLTGSTSMPPIAPDRWSCDSQELLLLLLLL</sequence>
<dbReference type="Proteomes" id="UP000246702">
    <property type="component" value="Unassembled WGS sequence"/>
</dbReference>
<accession>A0A317WQF0</accession>
<name>A0A317WQF0_9EURO</name>
<comment type="caution">
    <text evidence="1">The sequence shown here is derived from an EMBL/GenBank/DDBJ whole genome shotgun (WGS) entry which is preliminary data.</text>
</comment>
<dbReference type="RefSeq" id="XP_025467694.1">
    <property type="nucleotide sequence ID" value="XM_025615514.1"/>
</dbReference>
<keyword evidence="2" id="KW-1185">Reference proteome</keyword>
<proteinExistence type="predicted"/>
<evidence type="ECO:0000313" key="2">
    <source>
        <dbReference type="Proteomes" id="UP000246702"/>
    </source>
</evidence>
<gene>
    <name evidence="1" type="ORF">BO94DRAFT_58292</name>
</gene>
<dbReference type="GeneID" id="37117657"/>
<dbReference type="EMBL" id="MSFK01000013">
    <property type="protein sequence ID" value="PWY87911.1"/>
    <property type="molecule type" value="Genomic_DNA"/>
</dbReference>
<evidence type="ECO:0000313" key="1">
    <source>
        <dbReference type="EMBL" id="PWY87911.1"/>
    </source>
</evidence>
<protein>
    <submittedName>
        <fullName evidence="1">Uncharacterized protein</fullName>
    </submittedName>
</protein>
<reference evidence="1 2" key="1">
    <citation type="submission" date="2016-12" db="EMBL/GenBank/DDBJ databases">
        <title>The genomes of Aspergillus section Nigri reveals drivers in fungal speciation.</title>
        <authorList>
            <consortium name="DOE Joint Genome Institute"/>
            <person name="Vesth T.C."/>
            <person name="Nybo J."/>
            <person name="Theobald S."/>
            <person name="Brandl J."/>
            <person name="Frisvad J.C."/>
            <person name="Nielsen K.F."/>
            <person name="Lyhne E.K."/>
            <person name="Kogle M.E."/>
            <person name="Kuo A."/>
            <person name="Riley R."/>
            <person name="Clum A."/>
            <person name="Nolan M."/>
            <person name="Lipzen A."/>
            <person name="Salamov A."/>
            <person name="Henrissat B."/>
            <person name="Wiebenga A."/>
            <person name="De Vries R.P."/>
            <person name="Grigoriev I.V."/>
            <person name="Mortensen U.H."/>
            <person name="Andersen M.R."/>
            <person name="Baker S.E."/>
        </authorList>
    </citation>
    <scope>NUCLEOTIDE SEQUENCE [LARGE SCALE GENOMIC DNA]</scope>
    <source>
        <strain evidence="1 2">CBS 115572</strain>
    </source>
</reference>
<dbReference type="AlphaFoldDB" id="A0A317WQF0"/>